<accession>A0A7J0A8R9</accession>
<dbReference type="RefSeq" id="WP_172504349.1">
    <property type="nucleotide sequence ID" value="NZ_BLLS01000199.1"/>
</dbReference>
<name>A0A7J0A8R9_9BACE</name>
<dbReference type="PROSITE" id="PS51123">
    <property type="entry name" value="OMPA_2"/>
    <property type="match status" value="1"/>
</dbReference>
<evidence type="ECO:0000256" key="1">
    <source>
        <dbReference type="PROSITE-ProRule" id="PRU00473"/>
    </source>
</evidence>
<dbReference type="InterPro" id="IPR036737">
    <property type="entry name" value="OmpA-like_sf"/>
</dbReference>
<dbReference type="InterPro" id="IPR011250">
    <property type="entry name" value="OMP/PagP_B-barrel"/>
</dbReference>
<dbReference type="SUPFAM" id="SSF103088">
    <property type="entry name" value="OmpA-like"/>
    <property type="match status" value="1"/>
</dbReference>
<dbReference type="Gene3D" id="3.30.1330.60">
    <property type="entry name" value="OmpA-like domain"/>
    <property type="match status" value="1"/>
</dbReference>
<gene>
    <name evidence="4" type="ORF">IMSAGC001_03821</name>
</gene>
<keyword evidence="1" id="KW-0472">Membrane</keyword>
<proteinExistence type="predicted"/>
<feature type="chain" id="PRO_5029704910" evidence="2">
    <location>
        <begin position="20"/>
        <end position="497"/>
    </location>
</feature>
<reference evidence="4 5" key="1">
    <citation type="journal article" date="2020" name="Microbiome">
        <title>Single-cell genomics of uncultured bacteria reveals dietary fiber responders in the mouse gut microbiota.</title>
        <authorList>
            <person name="Chijiiwa R."/>
            <person name="Hosokawa M."/>
            <person name="Kogawa M."/>
            <person name="Nishikawa Y."/>
            <person name="Ide K."/>
            <person name="Sakanashi C."/>
            <person name="Takahashi K."/>
            <person name="Takeyama H."/>
        </authorList>
    </citation>
    <scope>NUCLEOTIDE SEQUENCE [LARGE SCALE GENOMIC DNA]</scope>
    <source>
        <strain evidence="4">IMSAGC_001</strain>
    </source>
</reference>
<keyword evidence="2" id="KW-0732">Signal</keyword>
<dbReference type="SUPFAM" id="SSF56925">
    <property type="entry name" value="OMPA-like"/>
    <property type="match status" value="1"/>
</dbReference>
<dbReference type="EMBL" id="BLLS01000199">
    <property type="protein sequence ID" value="GFH88379.1"/>
    <property type="molecule type" value="Genomic_DNA"/>
</dbReference>
<feature type="domain" description="OmpA-like" evidence="3">
    <location>
        <begin position="379"/>
        <end position="493"/>
    </location>
</feature>
<organism evidence="4 5">
    <name type="scientific">Bacteroides acidifaciens</name>
    <dbReference type="NCBI Taxonomy" id="85831"/>
    <lineage>
        <taxon>Bacteria</taxon>
        <taxon>Pseudomonadati</taxon>
        <taxon>Bacteroidota</taxon>
        <taxon>Bacteroidia</taxon>
        <taxon>Bacteroidales</taxon>
        <taxon>Bacteroidaceae</taxon>
        <taxon>Bacteroides</taxon>
    </lineage>
</organism>
<evidence type="ECO:0000313" key="5">
    <source>
        <dbReference type="Proteomes" id="UP000491181"/>
    </source>
</evidence>
<dbReference type="InterPro" id="IPR006665">
    <property type="entry name" value="OmpA-like"/>
</dbReference>
<sequence length="497" mass="55050">MTKQIIFIFALFCSMQTWANSQPKQEDTVRYTSHHVVTEQLQSMPPAYLDGVVLPARGSGNWFVSIAGGTTAFLGTPLGCEDLFGRMKPSYSLAVGKWFTPSVGARINYSGLQFKDARLSTQNYHHIHADLLWNVLGYGYARQEQVRWSLAPFAGVGLLHHATNGHNPFAISYGVQGQYRINSRLSAMLELSSMTTFQDFDGYGRANRLGDHMVSLSAGFTFHIGQTGWKRAIDATPYIRRNEWLTDYTNFLSEENNRSKGRIDQDRRTLAELKKILEIEGLLDTYSQLFGSEDATGRQYPVNNYSGLNSLRARLKNRHWDGKSLLEGEYSYGDTRTDTLTAANRNSTSGINENGGGNGNLSDTDTIFTSGRYASLASDGSECIGSPVYFFFSLNSNRLTDASQMLNLDELARVAKKHGVAVMVTGAADSSTGTADINESLSASRAAYIADELKHRGIPYDRITQTGKGGISDYVPIEANRHTKVELFFLETTKTTK</sequence>
<evidence type="ECO:0000313" key="4">
    <source>
        <dbReference type="EMBL" id="GFH88379.1"/>
    </source>
</evidence>
<protein>
    <submittedName>
        <fullName evidence="4">Outer membrane protein 40</fullName>
    </submittedName>
</protein>
<dbReference type="GO" id="GO:0016020">
    <property type="term" value="C:membrane"/>
    <property type="evidence" value="ECO:0007669"/>
    <property type="project" value="UniProtKB-UniRule"/>
</dbReference>
<feature type="signal peptide" evidence="2">
    <location>
        <begin position="1"/>
        <end position="19"/>
    </location>
</feature>
<evidence type="ECO:0000259" key="3">
    <source>
        <dbReference type="PROSITE" id="PS51123"/>
    </source>
</evidence>
<comment type="caution">
    <text evidence="4">The sequence shown here is derived from an EMBL/GenBank/DDBJ whole genome shotgun (WGS) entry which is preliminary data.</text>
</comment>
<dbReference type="Proteomes" id="UP000491181">
    <property type="component" value="Unassembled WGS sequence"/>
</dbReference>
<dbReference type="AlphaFoldDB" id="A0A7J0A8R9"/>
<dbReference type="Pfam" id="PF00691">
    <property type="entry name" value="OmpA"/>
    <property type="match status" value="1"/>
</dbReference>
<evidence type="ECO:0000256" key="2">
    <source>
        <dbReference type="SAM" id="SignalP"/>
    </source>
</evidence>